<feature type="compositionally biased region" description="Low complexity" evidence="2">
    <location>
        <begin position="705"/>
        <end position="719"/>
    </location>
</feature>
<keyword evidence="5" id="KW-1185">Reference proteome</keyword>
<accession>A0A834XPR3</accession>
<feature type="compositionally biased region" description="Basic and acidic residues" evidence="2">
    <location>
        <begin position="331"/>
        <end position="340"/>
    </location>
</feature>
<keyword evidence="1" id="KW-0175">Coiled coil</keyword>
<comment type="caution">
    <text evidence="4">The sequence shown here is derived from an EMBL/GenBank/DDBJ whole genome shotgun (WGS) entry which is preliminary data.</text>
</comment>
<feature type="domain" description="C2H2-type" evidence="3">
    <location>
        <begin position="416"/>
        <end position="436"/>
    </location>
</feature>
<dbReference type="Proteomes" id="UP000639338">
    <property type="component" value="Unassembled WGS sequence"/>
</dbReference>
<dbReference type="InterPro" id="IPR013087">
    <property type="entry name" value="Znf_C2H2_type"/>
</dbReference>
<feature type="region of interest" description="Disordered" evidence="2">
    <location>
        <begin position="311"/>
        <end position="390"/>
    </location>
</feature>
<reference evidence="4 5" key="1">
    <citation type="submission" date="2020-08" db="EMBL/GenBank/DDBJ databases">
        <title>Aphidius gifuensis genome sequencing and assembly.</title>
        <authorList>
            <person name="Du Z."/>
        </authorList>
    </citation>
    <scope>NUCLEOTIDE SEQUENCE [LARGE SCALE GENOMIC DNA]</scope>
    <source>
        <strain evidence="4">YNYX2018</strain>
        <tissue evidence="4">Adults</tissue>
    </source>
</reference>
<feature type="compositionally biased region" description="Polar residues" evidence="2">
    <location>
        <begin position="155"/>
        <end position="170"/>
    </location>
</feature>
<feature type="compositionally biased region" description="Basic residues" evidence="2">
    <location>
        <begin position="341"/>
        <end position="350"/>
    </location>
</feature>
<feature type="compositionally biased region" description="Polar residues" evidence="2">
    <location>
        <begin position="240"/>
        <end position="252"/>
    </location>
</feature>
<feature type="coiled-coil region" evidence="1">
    <location>
        <begin position="487"/>
        <end position="514"/>
    </location>
</feature>
<protein>
    <recommendedName>
        <fullName evidence="3">C2H2-type domain-containing protein</fullName>
    </recommendedName>
</protein>
<evidence type="ECO:0000313" key="4">
    <source>
        <dbReference type="EMBL" id="KAF7990656.1"/>
    </source>
</evidence>
<evidence type="ECO:0000256" key="1">
    <source>
        <dbReference type="SAM" id="Coils"/>
    </source>
</evidence>
<feature type="compositionally biased region" description="Basic and acidic residues" evidence="2">
    <location>
        <begin position="262"/>
        <end position="283"/>
    </location>
</feature>
<organism evidence="4 5">
    <name type="scientific">Aphidius gifuensis</name>
    <name type="common">Parasitoid wasp</name>
    <dbReference type="NCBI Taxonomy" id="684658"/>
    <lineage>
        <taxon>Eukaryota</taxon>
        <taxon>Metazoa</taxon>
        <taxon>Ecdysozoa</taxon>
        <taxon>Arthropoda</taxon>
        <taxon>Hexapoda</taxon>
        <taxon>Insecta</taxon>
        <taxon>Pterygota</taxon>
        <taxon>Neoptera</taxon>
        <taxon>Endopterygota</taxon>
        <taxon>Hymenoptera</taxon>
        <taxon>Apocrita</taxon>
        <taxon>Ichneumonoidea</taxon>
        <taxon>Braconidae</taxon>
        <taxon>Aphidiinae</taxon>
        <taxon>Aphidius</taxon>
    </lineage>
</organism>
<name>A0A834XPR3_APHGI</name>
<sequence>MPSQTCLLYKSKVLSQLICHKCAFEFDKCSNFVEKYKTTSRERQSTSHRQRIRHCSLCLEPGKPGYIHNLHVEKSSNALNKIKDIFQDNTALKINTAICLECRYNLDVLSDLIKIYKVTSSSFQDVFDSPKHSQVPEIETVVVKRKTTRIQLSKIQSTSKNNLDSPTVTRNESKANHCLSLSPKPRKTTSKDKLFNSINSSNDTKQCSVFLEDILPTSKDIRHNDDLKFKVEAYVSLLSNDSGSEQNGNPSPRKTRKLSKRPHTESENKDIQNKKIKKEVDTEELPKKRTRTLVKIPDYCELIKPTIKRRISETSMSDAPIEKRGRPRKYFKSDSPDNKKTPKSKSKSSVKKLNDGNFDSDENNEEIPVTRIRDKSIPSPSTSRAKKSLRKISDNINNIDDEFKNNHGSGMKPYTCSVCLIVYENKVEGLTHELTHSKKLGVILEKVLIPKTIDKKSKTYDEEINEKKKQYVSLKNLSKSNSIANDQNESEMAIEKLDEKIDSVDEEASTLLDDGTIIEKSTEKDDNDISKSLVQRKELTVINHVSVIEDKAQNNEIRKSDVIVNEIVQNKDYSFNDKEEMSIKKITENVGEKIMIEIEVTDTRNVEAQMEKIHEENAENRKAEKKLNDDNSVNFDISRLSKPSELITKRADTNSVELSVEKADENLSIIETDQKIQNNNKHILTLEDTSLEQIAFREQGENESVENNHNSSINNTENSHTEVTVQINNSPIFNDIELKQTITIPKFDEVNSNTDHKKTIEDKLLDKKVKTSDENHLKTNVEKCQEDQIDSNNDKMVMIADIRDNKLMLPKKSSIYQDISDDENSSNDVQINTDKSRLT</sequence>
<feature type="region of interest" description="Disordered" evidence="2">
    <location>
        <begin position="155"/>
        <end position="197"/>
    </location>
</feature>
<feature type="region of interest" description="Disordered" evidence="2">
    <location>
        <begin position="818"/>
        <end position="839"/>
    </location>
</feature>
<evidence type="ECO:0000256" key="2">
    <source>
        <dbReference type="SAM" id="MobiDB-lite"/>
    </source>
</evidence>
<dbReference type="AlphaFoldDB" id="A0A834XPR3"/>
<proteinExistence type="predicted"/>
<dbReference type="PROSITE" id="PS00028">
    <property type="entry name" value="ZINC_FINGER_C2H2_1"/>
    <property type="match status" value="1"/>
</dbReference>
<feature type="region of interest" description="Disordered" evidence="2">
    <location>
        <begin position="700"/>
        <end position="719"/>
    </location>
</feature>
<feature type="region of interest" description="Disordered" evidence="2">
    <location>
        <begin position="240"/>
        <end position="283"/>
    </location>
</feature>
<gene>
    <name evidence="4" type="ORF">HCN44_000461</name>
</gene>
<evidence type="ECO:0000313" key="5">
    <source>
        <dbReference type="Proteomes" id="UP000639338"/>
    </source>
</evidence>
<dbReference type="OrthoDB" id="7683467at2759"/>
<dbReference type="EMBL" id="JACMRX010000004">
    <property type="protein sequence ID" value="KAF7990656.1"/>
    <property type="molecule type" value="Genomic_DNA"/>
</dbReference>
<evidence type="ECO:0000259" key="3">
    <source>
        <dbReference type="PROSITE" id="PS00028"/>
    </source>
</evidence>